<gene>
    <name evidence="2" type="ORF">EX30DRAFT_345109</name>
</gene>
<name>A0A4S2MNW5_9PEZI</name>
<dbReference type="Proteomes" id="UP000298138">
    <property type="component" value="Unassembled WGS sequence"/>
</dbReference>
<evidence type="ECO:0000256" key="1">
    <source>
        <dbReference type="SAM" id="MobiDB-lite"/>
    </source>
</evidence>
<keyword evidence="3" id="KW-1185">Reference proteome</keyword>
<proteinExistence type="predicted"/>
<feature type="region of interest" description="Disordered" evidence="1">
    <location>
        <begin position="109"/>
        <end position="128"/>
    </location>
</feature>
<protein>
    <submittedName>
        <fullName evidence="2">Uncharacterized protein</fullName>
    </submittedName>
</protein>
<feature type="region of interest" description="Disordered" evidence="1">
    <location>
        <begin position="143"/>
        <end position="165"/>
    </location>
</feature>
<organism evidence="2 3">
    <name type="scientific">Ascodesmis nigricans</name>
    <dbReference type="NCBI Taxonomy" id="341454"/>
    <lineage>
        <taxon>Eukaryota</taxon>
        <taxon>Fungi</taxon>
        <taxon>Dikarya</taxon>
        <taxon>Ascomycota</taxon>
        <taxon>Pezizomycotina</taxon>
        <taxon>Pezizomycetes</taxon>
        <taxon>Pezizales</taxon>
        <taxon>Ascodesmidaceae</taxon>
        <taxon>Ascodesmis</taxon>
    </lineage>
</organism>
<feature type="compositionally biased region" description="Polar residues" evidence="1">
    <location>
        <begin position="40"/>
        <end position="57"/>
    </location>
</feature>
<evidence type="ECO:0000313" key="2">
    <source>
        <dbReference type="EMBL" id="TGZ76188.1"/>
    </source>
</evidence>
<dbReference type="InParanoid" id="A0A4S2MNW5"/>
<dbReference type="AlphaFoldDB" id="A0A4S2MNW5"/>
<accession>A0A4S2MNW5</accession>
<evidence type="ECO:0000313" key="3">
    <source>
        <dbReference type="Proteomes" id="UP000298138"/>
    </source>
</evidence>
<feature type="region of interest" description="Disordered" evidence="1">
    <location>
        <begin position="39"/>
        <end position="61"/>
    </location>
</feature>
<dbReference type="EMBL" id="ML220203">
    <property type="protein sequence ID" value="TGZ76188.1"/>
    <property type="molecule type" value="Genomic_DNA"/>
</dbReference>
<sequence length="165" mass="17530">MTIASRSVGTGATTSPEPPLSFSLATSLHCKPPSYLLPPITSQPHFPSSTHINTPHTSLPPPLGRAPHRILLHLQLTLLHNPLPRQPPILLILLDKPHHPSNRNLVQQLPPPGSGGGAGARPPAFDDIRDGFLGDAEVELDFGLRPPRGAEGEDLEADGLVGLNL</sequence>
<reference evidence="2 3" key="1">
    <citation type="submission" date="2019-04" db="EMBL/GenBank/DDBJ databases">
        <title>Comparative genomics and transcriptomics to analyze fruiting body development in filamentous ascomycetes.</title>
        <authorList>
            <consortium name="DOE Joint Genome Institute"/>
            <person name="Lutkenhaus R."/>
            <person name="Traeger S."/>
            <person name="Breuer J."/>
            <person name="Kuo A."/>
            <person name="Lipzen A."/>
            <person name="Pangilinan J."/>
            <person name="Dilworth D."/>
            <person name="Sandor L."/>
            <person name="Poggeler S."/>
            <person name="Barry K."/>
            <person name="Grigoriev I.V."/>
            <person name="Nowrousian M."/>
        </authorList>
    </citation>
    <scope>NUCLEOTIDE SEQUENCE [LARGE SCALE GENOMIC DNA]</scope>
    <source>
        <strain evidence="2 3">CBS 389.68</strain>
    </source>
</reference>